<name>Q8NPW6_CORGL</name>
<protein>
    <submittedName>
        <fullName evidence="2">Uncharacterized protein</fullName>
    </submittedName>
</protein>
<keyword evidence="1" id="KW-0472">Membrane</keyword>
<dbReference type="HOGENOM" id="CLU_3288154_0_0_11"/>
<evidence type="ECO:0000313" key="2">
    <source>
        <dbReference type="EMBL" id="BAB99088.1"/>
    </source>
</evidence>
<dbReference type="AlphaFoldDB" id="Q8NPW6"/>
<proteinExistence type="predicted"/>
<dbReference type="KEGG" id="cgl:Cgl1695"/>
<dbReference type="EMBL" id="BA000036">
    <property type="protein sequence ID" value="BAB99088.1"/>
    <property type="molecule type" value="Genomic_DNA"/>
</dbReference>
<dbReference type="KEGG" id="cgb:cg1910"/>
<sequence length="40" mass="4625">MEFILFFALLFFTVALLISIGLIVILVKVVQKRKSDKLEK</sequence>
<keyword evidence="1" id="KW-1133">Transmembrane helix</keyword>
<dbReference type="BioCyc" id="CORYNE:G18NG-11287-MONOMER"/>
<gene>
    <name evidence="2" type="ordered locus">Cgl1695</name>
</gene>
<accession>Q6M4T2</accession>
<keyword evidence="3" id="KW-1185">Reference proteome</keyword>
<feature type="transmembrane region" description="Helical" evidence="1">
    <location>
        <begin position="6"/>
        <end position="30"/>
    </location>
</feature>
<accession>Q8NPW6</accession>
<reference evidence="3" key="1">
    <citation type="journal article" date="2003" name="Appl. Microbiol. Biotechnol.">
        <title>The Corynebacterium glutamicum genome: features and impacts on biotechnological processes.</title>
        <authorList>
            <person name="Ikeda M."/>
            <person name="Nakagawa S."/>
        </authorList>
    </citation>
    <scope>NUCLEOTIDE SEQUENCE [LARGE SCALE GENOMIC DNA]</scope>
    <source>
        <strain evidence="3">ATCC 13032 / DSM 20300 / BCRC 11384 / JCM 1318 / LMG 3730 / NCIMB 10025</strain>
    </source>
</reference>
<evidence type="ECO:0000313" key="3">
    <source>
        <dbReference type="Proteomes" id="UP000000582"/>
    </source>
</evidence>
<dbReference type="STRING" id="196627.cg1910"/>
<keyword evidence="1" id="KW-0812">Transmembrane</keyword>
<evidence type="ECO:0000256" key="1">
    <source>
        <dbReference type="SAM" id="Phobius"/>
    </source>
</evidence>
<dbReference type="Proteomes" id="UP000000582">
    <property type="component" value="Chromosome"/>
</dbReference>
<organism evidence="2 3">
    <name type="scientific">Corynebacterium glutamicum (strain ATCC 13032 / DSM 20300 / JCM 1318 / BCRC 11384 / CCUG 27702 / LMG 3730 / NBRC 12168 / NCIMB 10025 / NRRL B-2784 / 534)</name>
    <dbReference type="NCBI Taxonomy" id="196627"/>
    <lineage>
        <taxon>Bacteria</taxon>
        <taxon>Bacillati</taxon>
        <taxon>Actinomycetota</taxon>
        <taxon>Actinomycetes</taxon>
        <taxon>Mycobacteriales</taxon>
        <taxon>Corynebacteriaceae</taxon>
        <taxon>Corynebacterium</taxon>
    </lineage>
</organism>